<gene>
    <name evidence="2" type="ORF">GUJ93_ZPchr0001g31807</name>
</gene>
<evidence type="ECO:0000313" key="3">
    <source>
        <dbReference type="Proteomes" id="UP000729402"/>
    </source>
</evidence>
<dbReference type="InterPro" id="IPR006947">
    <property type="entry name" value="EGF_alliinase"/>
</dbReference>
<comment type="caution">
    <text evidence="2">The sequence shown here is derived from an EMBL/GenBank/DDBJ whole genome shotgun (WGS) entry which is preliminary data.</text>
</comment>
<keyword evidence="3" id="KW-1185">Reference proteome</keyword>
<dbReference type="Pfam" id="PF04863">
    <property type="entry name" value="EGF_alliinase"/>
    <property type="match status" value="1"/>
</dbReference>
<dbReference type="OrthoDB" id="692322at2759"/>
<evidence type="ECO:0000259" key="1">
    <source>
        <dbReference type="Pfam" id="PF04863"/>
    </source>
</evidence>
<reference evidence="2" key="2">
    <citation type="submission" date="2021-02" db="EMBL/GenBank/DDBJ databases">
        <authorList>
            <person name="Kimball J.A."/>
            <person name="Haas M.W."/>
            <person name="Macchietto M."/>
            <person name="Kono T."/>
            <person name="Duquette J."/>
            <person name="Shao M."/>
        </authorList>
    </citation>
    <scope>NUCLEOTIDE SEQUENCE</scope>
    <source>
        <tissue evidence="2">Fresh leaf tissue</tissue>
    </source>
</reference>
<reference evidence="2" key="1">
    <citation type="journal article" date="2021" name="bioRxiv">
        <title>Whole Genome Assembly and Annotation of Northern Wild Rice, Zizania palustris L., Supports a Whole Genome Duplication in the Zizania Genus.</title>
        <authorList>
            <person name="Haas M."/>
            <person name="Kono T."/>
            <person name="Macchietto M."/>
            <person name="Millas R."/>
            <person name="McGilp L."/>
            <person name="Shao M."/>
            <person name="Duquette J."/>
            <person name="Hirsch C.N."/>
            <person name="Kimball J."/>
        </authorList>
    </citation>
    <scope>NUCLEOTIDE SEQUENCE</scope>
    <source>
        <tissue evidence="2">Fresh leaf tissue</tissue>
    </source>
</reference>
<dbReference type="GO" id="GO:0016846">
    <property type="term" value="F:carbon-sulfur lyase activity"/>
    <property type="evidence" value="ECO:0007669"/>
    <property type="project" value="InterPro"/>
</dbReference>
<sequence length="133" mass="13705">MEPGRHNSKSPGHAAAGHGLHVLLCSSLLLNALFLARHFVWTSPPVPRLGDDDAGGGLGWALKAAREAEAVAAVDCSGHGSVFLDGIVVGVDGRPGCECNQCFAGPDCSVRTPNCTVDADGYTSLLACWCLCS</sequence>
<dbReference type="EMBL" id="JAAALK010000288">
    <property type="protein sequence ID" value="KAG8055628.1"/>
    <property type="molecule type" value="Genomic_DNA"/>
</dbReference>
<dbReference type="AlphaFoldDB" id="A0A8J5S069"/>
<protein>
    <recommendedName>
        <fullName evidence="1">Alliinase EGF-like domain-containing protein</fullName>
    </recommendedName>
</protein>
<name>A0A8J5S069_ZIZPA</name>
<organism evidence="2 3">
    <name type="scientific">Zizania palustris</name>
    <name type="common">Northern wild rice</name>
    <dbReference type="NCBI Taxonomy" id="103762"/>
    <lineage>
        <taxon>Eukaryota</taxon>
        <taxon>Viridiplantae</taxon>
        <taxon>Streptophyta</taxon>
        <taxon>Embryophyta</taxon>
        <taxon>Tracheophyta</taxon>
        <taxon>Spermatophyta</taxon>
        <taxon>Magnoliopsida</taxon>
        <taxon>Liliopsida</taxon>
        <taxon>Poales</taxon>
        <taxon>Poaceae</taxon>
        <taxon>BOP clade</taxon>
        <taxon>Oryzoideae</taxon>
        <taxon>Oryzeae</taxon>
        <taxon>Zizaniinae</taxon>
        <taxon>Zizania</taxon>
    </lineage>
</organism>
<proteinExistence type="predicted"/>
<accession>A0A8J5S069</accession>
<dbReference type="Proteomes" id="UP000729402">
    <property type="component" value="Unassembled WGS sequence"/>
</dbReference>
<evidence type="ECO:0000313" key="2">
    <source>
        <dbReference type="EMBL" id="KAG8055628.1"/>
    </source>
</evidence>
<feature type="domain" description="Alliinase EGF-like" evidence="1">
    <location>
        <begin position="60"/>
        <end position="115"/>
    </location>
</feature>